<gene>
    <name evidence="1" type="ORF">DFO73_111149</name>
</gene>
<reference evidence="1 2" key="1">
    <citation type="submission" date="2018-05" db="EMBL/GenBank/DDBJ databases">
        <title>Freshwater and sediment microbial communities from various areas in North America, analyzing microbe dynamics in response to fracking.</title>
        <authorList>
            <person name="Lamendella R."/>
        </authorList>
    </citation>
    <scope>NUCLEOTIDE SEQUENCE [LARGE SCALE GENOMIC DNA]</scope>
    <source>
        <strain evidence="1 2">15_TX</strain>
    </source>
</reference>
<sequence>MNMINDQLGLEVKISSLISWINAQNELAMQSMVVNEHD</sequence>
<comment type="caution">
    <text evidence="1">The sequence shown here is derived from an EMBL/GenBank/DDBJ whole genome shotgun (WGS) entry which is preliminary data.</text>
</comment>
<protein>
    <submittedName>
        <fullName evidence="1">Uncharacterized protein</fullName>
    </submittedName>
</protein>
<proteinExistence type="predicted"/>
<dbReference type="Proteomes" id="UP000247150">
    <property type="component" value="Unassembled WGS sequence"/>
</dbReference>
<accession>A0A2V2ZRD4</accession>
<dbReference type="AlphaFoldDB" id="A0A2V2ZRD4"/>
<evidence type="ECO:0000313" key="1">
    <source>
        <dbReference type="EMBL" id="PWW26209.1"/>
    </source>
</evidence>
<evidence type="ECO:0000313" key="2">
    <source>
        <dbReference type="Proteomes" id="UP000247150"/>
    </source>
</evidence>
<dbReference type="EMBL" id="QGTW01000011">
    <property type="protein sequence ID" value="PWW26209.1"/>
    <property type="molecule type" value="Genomic_DNA"/>
</dbReference>
<organism evidence="1 2">
    <name type="scientific">Cytobacillus oceanisediminis</name>
    <dbReference type="NCBI Taxonomy" id="665099"/>
    <lineage>
        <taxon>Bacteria</taxon>
        <taxon>Bacillati</taxon>
        <taxon>Bacillota</taxon>
        <taxon>Bacilli</taxon>
        <taxon>Bacillales</taxon>
        <taxon>Bacillaceae</taxon>
        <taxon>Cytobacillus</taxon>
    </lineage>
</organism>
<name>A0A2V2ZRD4_9BACI</name>